<evidence type="ECO:0000256" key="2">
    <source>
        <dbReference type="ARBA" id="ARBA00023239"/>
    </source>
</evidence>
<dbReference type="PANTHER" id="PTHR12935">
    <property type="entry name" value="GAMMA-GLUTAMYLCYCLOTRANSFERASE"/>
    <property type="match status" value="1"/>
</dbReference>
<feature type="region of interest" description="Disordered" evidence="5">
    <location>
        <begin position="67"/>
        <end position="86"/>
    </location>
</feature>
<evidence type="ECO:0000256" key="4">
    <source>
        <dbReference type="PIRSR" id="PIRSR617939-2"/>
    </source>
</evidence>
<sequence>MDRPQHLIGKLRHVSRKLHSFPAAQHQSRTCLARAQRGRGFGRVMSSWAWPCPLTWSDSSAKVWQGSAAPASAGKRETFPGSGRPPFRIANERTRTSGNGTTVTITATGQFRGSLPALGLDEQPRTPPGHFQPQTTGLEKTLVTFAYGANMNFVTLARRGVKVLSRDPAFVVDPAVQLVFKHQGGYATLERAEDGSLSVSGKDEPRFRPYDGRVHGVLYRITREDFEKLAKREGGYVVQEVQVQTYDGSQCIALVFVSNPMFKLPQEVIPTEKYLARVREGARDNYLDPAYQAFLSGISTVPGAGLGSEYYNTPSKYMGYSFLIVAALITLAFFFQR</sequence>
<evidence type="ECO:0000313" key="8">
    <source>
        <dbReference type="Proteomes" id="UP000747399"/>
    </source>
</evidence>
<dbReference type="Proteomes" id="UP000747399">
    <property type="component" value="Unassembled WGS sequence"/>
</dbReference>
<organism evidence="7 8">
    <name type="scientific">Volvox africanus</name>
    <dbReference type="NCBI Taxonomy" id="51714"/>
    <lineage>
        <taxon>Eukaryota</taxon>
        <taxon>Viridiplantae</taxon>
        <taxon>Chlorophyta</taxon>
        <taxon>core chlorophytes</taxon>
        <taxon>Chlorophyceae</taxon>
        <taxon>CS clade</taxon>
        <taxon>Chlamydomonadales</taxon>
        <taxon>Volvocaceae</taxon>
        <taxon>Volvox</taxon>
    </lineage>
</organism>
<dbReference type="EMBL" id="BNCO01000004">
    <property type="protein sequence ID" value="GIL46583.1"/>
    <property type="molecule type" value="Genomic_DNA"/>
</dbReference>
<dbReference type="Gene3D" id="3.10.490.10">
    <property type="entry name" value="Gamma-glutamyl cyclotransferase-like"/>
    <property type="match status" value="1"/>
</dbReference>
<dbReference type="Pfam" id="PF13772">
    <property type="entry name" value="AIG2_2"/>
    <property type="match status" value="1"/>
</dbReference>
<evidence type="ECO:0000256" key="6">
    <source>
        <dbReference type="SAM" id="Phobius"/>
    </source>
</evidence>
<evidence type="ECO:0000256" key="3">
    <source>
        <dbReference type="PIRSR" id="PIRSR617939-1"/>
    </source>
</evidence>
<dbReference type="GO" id="GO:0003839">
    <property type="term" value="F:gamma-glutamylcyclotransferase activity"/>
    <property type="evidence" value="ECO:0007669"/>
    <property type="project" value="UniProtKB-EC"/>
</dbReference>
<proteinExistence type="predicted"/>
<dbReference type="AlphaFoldDB" id="A0A8J4AT98"/>
<evidence type="ECO:0000256" key="1">
    <source>
        <dbReference type="ARBA" id="ARBA00012346"/>
    </source>
</evidence>
<dbReference type="InterPro" id="IPR036568">
    <property type="entry name" value="GGCT-like_sf"/>
</dbReference>
<keyword evidence="6" id="KW-1133">Transmembrane helix</keyword>
<accession>A0A8J4AT98</accession>
<keyword evidence="8" id="KW-1185">Reference proteome</keyword>
<dbReference type="InterPro" id="IPR013024">
    <property type="entry name" value="GGCT-like"/>
</dbReference>
<keyword evidence="6" id="KW-0472">Membrane</keyword>
<dbReference type="SUPFAM" id="SSF110857">
    <property type="entry name" value="Gamma-glutamyl cyclotransferase-like"/>
    <property type="match status" value="1"/>
</dbReference>
<dbReference type="PANTHER" id="PTHR12935:SF0">
    <property type="entry name" value="GAMMA-GLUTAMYLCYCLOTRANSFERASE"/>
    <property type="match status" value="1"/>
</dbReference>
<gene>
    <name evidence="7" type="ORF">Vafri_3547</name>
</gene>
<comment type="caution">
    <text evidence="7">The sequence shown here is derived from an EMBL/GenBank/DDBJ whole genome shotgun (WGS) entry which is preliminary data.</text>
</comment>
<name>A0A8J4AT98_9CHLO</name>
<dbReference type="InterPro" id="IPR017939">
    <property type="entry name" value="G-Glutamylcylcotransferase"/>
</dbReference>
<feature type="active site" description="Proton acceptor" evidence="3">
    <location>
        <position position="233"/>
    </location>
</feature>
<evidence type="ECO:0000313" key="7">
    <source>
        <dbReference type="EMBL" id="GIL46583.1"/>
    </source>
</evidence>
<reference evidence="7" key="1">
    <citation type="journal article" date="2021" name="Proc. Natl. Acad. Sci. U.S.A.">
        <title>Three genomes in the algal genus Volvox reveal the fate of a haploid sex-determining region after a transition to homothallism.</title>
        <authorList>
            <person name="Yamamoto K."/>
            <person name="Hamaji T."/>
            <person name="Kawai-Toyooka H."/>
            <person name="Matsuzaki R."/>
            <person name="Takahashi F."/>
            <person name="Nishimura Y."/>
            <person name="Kawachi M."/>
            <person name="Noguchi H."/>
            <person name="Minakuchi Y."/>
            <person name="Umen J.G."/>
            <person name="Toyoda A."/>
            <person name="Nozaki H."/>
        </authorList>
    </citation>
    <scope>NUCLEOTIDE SEQUENCE</scope>
    <source>
        <strain evidence="7">NIES-3780</strain>
    </source>
</reference>
<feature type="binding site" evidence="4">
    <location>
        <position position="274"/>
    </location>
    <ligand>
        <name>substrate</name>
    </ligand>
</feature>
<keyword evidence="2" id="KW-0456">Lyase</keyword>
<dbReference type="CDD" id="cd06661">
    <property type="entry name" value="GGCT_like"/>
    <property type="match status" value="1"/>
</dbReference>
<evidence type="ECO:0000256" key="5">
    <source>
        <dbReference type="SAM" id="MobiDB-lite"/>
    </source>
</evidence>
<dbReference type="EC" id="4.3.2.9" evidence="1"/>
<protein>
    <recommendedName>
        <fullName evidence="1">gamma-glutamylcyclotransferase</fullName>
        <ecNumber evidence="1">4.3.2.9</ecNumber>
    </recommendedName>
</protein>
<feature type="transmembrane region" description="Helical" evidence="6">
    <location>
        <begin position="317"/>
        <end position="335"/>
    </location>
</feature>
<keyword evidence="6" id="KW-0812">Transmembrane</keyword>